<sequence>MQTILVLIRLRSHEGASRTRLIAQRKLYSAYRAWRKPYMCLLFRLIALHYSSGETLGSASG</sequence>
<name>A0A0C1QWQ9_9CYAN</name>
<reference evidence="1" key="1">
    <citation type="journal article" date="2015" name="Genome Announc.">
        <title>Draft Genome Sequence of Tolypothrix boutellei Strain VB521301.</title>
        <authorList>
            <person name="Chandrababunaidu M.M."/>
            <person name="Singh D."/>
            <person name="Sen D."/>
            <person name="Bhan S."/>
            <person name="Das S."/>
            <person name="Gupta A."/>
            <person name="Adhikary S.P."/>
            <person name="Tripathy S."/>
        </authorList>
    </citation>
    <scope>NUCLEOTIDE SEQUENCE</scope>
    <source>
        <strain evidence="1">VB521301</strain>
    </source>
</reference>
<dbReference type="EMBL" id="JHEG02000053">
    <property type="protein sequence ID" value="KIE09909.1"/>
    <property type="molecule type" value="Genomic_DNA"/>
</dbReference>
<proteinExistence type="predicted"/>
<gene>
    <name evidence="1" type="ORF">DA73_0224570</name>
</gene>
<dbReference type="STRING" id="1479485.DA73_0224570"/>
<evidence type="ECO:0000313" key="1">
    <source>
        <dbReference type="EMBL" id="KIE09909.1"/>
    </source>
</evidence>
<comment type="caution">
    <text evidence="1">The sequence shown here is derived from an EMBL/GenBank/DDBJ whole genome shotgun (WGS) entry which is preliminary data.</text>
</comment>
<dbReference type="AlphaFoldDB" id="A0A0C1QWQ9"/>
<accession>A0A0C1QWQ9</accession>
<organism evidence="1">
    <name type="scientific">Tolypothrix bouteillei VB521301</name>
    <dbReference type="NCBI Taxonomy" id="1479485"/>
    <lineage>
        <taxon>Bacteria</taxon>
        <taxon>Bacillati</taxon>
        <taxon>Cyanobacteriota</taxon>
        <taxon>Cyanophyceae</taxon>
        <taxon>Nostocales</taxon>
        <taxon>Tolypothrichaceae</taxon>
        <taxon>Tolypothrix</taxon>
    </lineage>
</organism>
<protein>
    <submittedName>
        <fullName evidence="1">Uncharacterized protein</fullName>
    </submittedName>
</protein>